<feature type="transmembrane region" description="Helical" evidence="3">
    <location>
        <begin position="12"/>
        <end position="33"/>
    </location>
</feature>
<name>A0ABS7YC17_9BURK</name>
<evidence type="ECO:0000259" key="4">
    <source>
        <dbReference type="PROSITE" id="PS50887"/>
    </source>
</evidence>
<dbReference type="Gene3D" id="3.30.70.270">
    <property type="match status" value="1"/>
</dbReference>
<sequence>MGHPWEHAVIDISSFVLALGVGNIAFAVLMAGYMRGAAASPGLRLWMWARLGIGLCQLLGWCRPMLDLPALHGVEGAAWVLAVSLEVAAYCIFFGFARWRRILLPVSALALAIVLAAGSAGASVEYLTTLVAGCVALFAAAMAWILLRPRRRASLLQRIIGVNDAVFAVAVALWAASGLRAGLPLEPRAAQEAAYLAGYLLMIVNGFGFLLLCKERDDAEMARLATTDSLTGLPNRHAFLERAEQARQAALRQRQPLALAMLDIDHFKQINDRFGHATGDEALMVFARTVHGSLRAHETVGRLGGEEFAVVLPGTGLAGALTAAERLRQAVRAAAVITSGTPYTMTVSIGVVVLDPNETLGMALARADHALYAAKSGGRDRVEAAMPQQRRA</sequence>
<gene>
    <name evidence="5" type="ORF">LE190_15160</name>
</gene>
<evidence type="ECO:0000313" key="5">
    <source>
        <dbReference type="EMBL" id="MCA1857250.1"/>
    </source>
</evidence>
<dbReference type="EMBL" id="JAHYBX010000006">
    <property type="protein sequence ID" value="MCA1857250.1"/>
    <property type="molecule type" value="Genomic_DNA"/>
</dbReference>
<feature type="transmembrane region" description="Helical" evidence="3">
    <location>
        <begin position="193"/>
        <end position="213"/>
    </location>
</feature>
<dbReference type="InterPro" id="IPR043128">
    <property type="entry name" value="Rev_trsase/Diguanyl_cyclase"/>
</dbReference>
<comment type="caution">
    <text evidence="5">The sequence shown here is derived from an EMBL/GenBank/DDBJ whole genome shotgun (WGS) entry which is preliminary data.</text>
</comment>
<feature type="transmembrane region" description="Helical" evidence="3">
    <location>
        <begin position="102"/>
        <end position="120"/>
    </location>
</feature>
<dbReference type="SUPFAM" id="SSF55073">
    <property type="entry name" value="Nucleotide cyclase"/>
    <property type="match status" value="1"/>
</dbReference>
<dbReference type="EC" id="2.7.7.65" evidence="1"/>
<evidence type="ECO:0000256" key="3">
    <source>
        <dbReference type="SAM" id="Phobius"/>
    </source>
</evidence>
<dbReference type="NCBIfam" id="TIGR00254">
    <property type="entry name" value="GGDEF"/>
    <property type="match status" value="1"/>
</dbReference>
<feature type="transmembrane region" description="Helical" evidence="3">
    <location>
        <begin position="126"/>
        <end position="147"/>
    </location>
</feature>
<dbReference type="InterPro" id="IPR029787">
    <property type="entry name" value="Nucleotide_cyclase"/>
</dbReference>
<evidence type="ECO:0000256" key="1">
    <source>
        <dbReference type="ARBA" id="ARBA00012528"/>
    </source>
</evidence>
<dbReference type="InterPro" id="IPR050469">
    <property type="entry name" value="Diguanylate_Cyclase"/>
</dbReference>
<dbReference type="PROSITE" id="PS50887">
    <property type="entry name" value="GGDEF"/>
    <property type="match status" value="1"/>
</dbReference>
<dbReference type="Proteomes" id="UP001198602">
    <property type="component" value="Unassembled WGS sequence"/>
</dbReference>
<dbReference type="InterPro" id="IPR000160">
    <property type="entry name" value="GGDEF_dom"/>
</dbReference>
<comment type="catalytic activity">
    <reaction evidence="2">
        <text>2 GTP = 3',3'-c-di-GMP + 2 diphosphate</text>
        <dbReference type="Rhea" id="RHEA:24898"/>
        <dbReference type="ChEBI" id="CHEBI:33019"/>
        <dbReference type="ChEBI" id="CHEBI:37565"/>
        <dbReference type="ChEBI" id="CHEBI:58805"/>
        <dbReference type="EC" id="2.7.7.65"/>
    </reaction>
</comment>
<evidence type="ECO:0000256" key="2">
    <source>
        <dbReference type="ARBA" id="ARBA00034247"/>
    </source>
</evidence>
<keyword evidence="6" id="KW-1185">Reference proteome</keyword>
<feature type="domain" description="GGDEF" evidence="4">
    <location>
        <begin position="255"/>
        <end position="387"/>
    </location>
</feature>
<keyword evidence="3" id="KW-1133">Transmembrane helix</keyword>
<feature type="transmembrane region" description="Helical" evidence="3">
    <location>
        <begin position="159"/>
        <end position="181"/>
    </location>
</feature>
<evidence type="ECO:0000313" key="6">
    <source>
        <dbReference type="Proteomes" id="UP001198602"/>
    </source>
</evidence>
<keyword evidence="3" id="KW-0812">Transmembrane</keyword>
<feature type="transmembrane region" description="Helical" evidence="3">
    <location>
        <begin position="78"/>
        <end position="97"/>
    </location>
</feature>
<dbReference type="SMART" id="SM00267">
    <property type="entry name" value="GGDEF"/>
    <property type="match status" value="1"/>
</dbReference>
<keyword evidence="3" id="KW-0472">Membrane</keyword>
<protein>
    <recommendedName>
        <fullName evidence="1">diguanylate cyclase</fullName>
        <ecNumber evidence="1">2.7.7.65</ecNumber>
    </recommendedName>
</protein>
<dbReference type="PANTHER" id="PTHR45138">
    <property type="entry name" value="REGULATORY COMPONENTS OF SENSORY TRANSDUCTION SYSTEM"/>
    <property type="match status" value="1"/>
</dbReference>
<organism evidence="5 6">
    <name type="scientific">Massilia hydrophila</name>
    <dbReference type="NCBI Taxonomy" id="3044279"/>
    <lineage>
        <taxon>Bacteria</taxon>
        <taxon>Pseudomonadati</taxon>
        <taxon>Pseudomonadota</taxon>
        <taxon>Betaproteobacteria</taxon>
        <taxon>Burkholderiales</taxon>
        <taxon>Oxalobacteraceae</taxon>
        <taxon>Telluria group</taxon>
        <taxon>Massilia</taxon>
    </lineage>
</organism>
<dbReference type="PANTHER" id="PTHR45138:SF9">
    <property type="entry name" value="DIGUANYLATE CYCLASE DGCM-RELATED"/>
    <property type="match status" value="1"/>
</dbReference>
<proteinExistence type="predicted"/>
<accession>A0ABS7YC17</accession>
<dbReference type="Pfam" id="PF00990">
    <property type="entry name" value="GGDEF"/>
    <property type="match status" value="1"/>
</dbReference>
<dbReference type="CDD" id="cd01949">
    <property type="entry name" value="GGDEF"/>
    <property type="match status" value="1"/>
</dbReference>
<dbReference type="RefSeq" id="WP_225239480.1">
    <property type="nucleotide sequence ID" value="NZ_JAHYBX010000006.1"/>
</dbReference>
<reference evidence="5 6" key="1">
    <citation type="submission" date="2021-07" db="EMBL/GenBank/DDBJ databases">
        <title>Characterization of Violacein-producing bacteria and related species.</title>
        <authorList>
            <person name="Wilson H.S."/>
            <person name="De Leon M.E."/>
        </authorList>
    </citation>
    <scope>NUCLEOTIDE SEQUENCE [LARGE SCALE GENOMIC DNA]</scope>
    <source>
        <strain evidence="5 6">HSC-2F05</strain>
    </source>
</reference>